<dbReference type="CDD" id="cd01949">
    <property type="entry name" value="GGDEF"/>
    <property type="match status" value="1"/>
</dbReference>
<dbReference type="SMART" id="SM00091">
    <property type="entry name" value="PAS"/>
    <property type="match status" value="2"/>
</dbReference>
<dbReference type="InterPro" id="IPR000160">
    <property type="entry name" value="GGDEF_dom"/>
</dbReference>
<dbReference type="InterPro" id="IPR000014">
    <property type="entry name" value="PAS"/>
</dbReference>
<dbReference type="InterPro" id="IPR035965">
    <property type="entry name" value="PAS-like_dom_sf"/>
</dbReference>
<feature type="transmembrane region" description="Helical" evidence="3">
    <location>
        <begin position="162"/>
        <end position="180"/>
    </location>
</feature>
<sequence>MKFISLRRRIVFPLFASILGLFIVFQLVSDYNYRKEAEHSLISHIEVLSKGVAINLSAAVLFEDQDAALEVMDTFSADPQVLYAVLSLNNQPHFSQYSASSNSVYEFPPLVEQNLARQRSFIYQRELFSQVPVMLGADKLGTLTVVVNAQSLFDWSNALRQAIFYLVLCALTGLFLYYRINSHVIAPVEKLNSAVRGLSGTKQQWQAVDTHANDELGNLVQGFNNMGEELTKQGIEIEQTLERLEQEKAYANEVIESAQYALIVADSFGTIKLSNIKALELFGQSRPQLEGNSISNYLQFEAEKLQDALKQSSFLIGARTQFERSSGEKRQLRVTSSELPHIGWSLFTIEDVTEQEKHLQRQQLMARVFENSQDGILVLNPKFQITMTNPAFVQLLGYSEIELVGKTLDDITPWHQLRNLLHTANDSLKTFNMWQGEVWEEHKSGRSIPLSVKANPLVSNNKELGNDIVLIVSDISNVKEVERLEYLAHHDSLTGLANRAQLYGSLESIIAKGQLGSFAIIYMDLDGFKAINDNHGHVAGDAVLKTIAVRMQQLVRNQDLVARLAGDEFVIVLRHTDNSGADHLAKRVLETVAQPIIFEGLELKVGVSIGVHMTQRNIPETSEQVLRSADKAMYSAKAKGKGTVVSFFQSVR</sequence>
<gene>
    <name evidence="6" type="ORF">DBZ36_04690</name>
</gene>
<dbReference type="CDD" id="cd00130">
    <property type="entry name" value="PAS"/>
    <property type="match status" value="2"/>
</dbReference>
<dbReference type="GO" id="GO:0006355">
    <property type="term" value="P:regulation of DNA-templated transcription"/>
    <property type="evidence" value="ECO:0007669"/>
    <property type="project" value="InterPro"/>
</dbReference>
<keyword evidence="7" id="KW-1185">Reference proteome</keyword>
<organism evidence="6 7">
    <name type="scientific">Alginatibacterium sediminis</name>
    <dbReference type="NCBI Taxonomy" id="2164068"/>
    <lineage>
        <taxon>Bacteria</taxon>
        <taxon>Pseudomonadati</taxon>
        <taxon>Pseudomonadota</taxon>
        <taxon>Gammaproteobacteria</taxon>
        <taxon>Alteromonadales</taxon>
        <taxon>Alteromonadaceae</taxon>
        <taxon>Alginatibacterium</taxon>
    </lineage>
</organism>
<dbReference type="Gene3D" id="3.30.450.20">
    <property type="entry name" value="PAS domain"/>
    <property type="match status" value="2"/>
</dbReference>
<dbReference type="CDD" id="cd06225">
    <property type="entry name" value="HAMP"/>
    <property type="match status" value="1"/>
</dbReference>
<evidence type="ECO:0000259" key="5">
    <source>
        <dbReference type="PROSITE" id="PS50887"/>
    </source>
</evidence>
<evidence type="ECO:0000256" key="2">
    <source>
        <dbReference type="SAM" id="Coils"/>
    </source>
</evidence>
<dbReference type="Gene3D" id="3.30.70.270">
    <property type="match status" value="1"/>
</dbReference>
<dbReference type="PANTHER" id="PTHR44757:SF2">
    <property type="entry name" value="BIOFILM ARCHITECTURE MAINTENANCE PROTEIN MBAA"/>
    <property type="match status" value="1"/>
</dbReference>
<evidence type="ECO:0000256" key="1">
    <source>
        <dbReference type="ARBA" id="ARBA00001946"/>
    </source>
</evidence>
<accession>A0A420EGC5</accession>
<dbReference type="SMART" id="SM00267">
    <property type="entry name" value="GGDEF"/>
    <property type="match status" value="1"/>
</dbReference>
<evidence type="ECO:0000256" key="3">
    <source>
        <dbReference type="SAM" id="Phobius"/>
    </source>
</evidence>
<dbReference type="InterPro" id="IPR052155">
    <property type="entry name" value="Biofilm_reg_signaling"/>
</dbReference>
<dbReference type="PANTHER" id="PTHR44757">
    <property type="entry name" value="DIGUANYLATE CYCLASE DGCP"/>
    <property type="match status" value="1"/>
</dbReference>
<comment type="caution">
    <text evidence="6">The sequence shown here is derived from an EMBL/GenBank/DDBJ whole genome shotgun (WGS) entry which is preliminary data.</text>
</comment>
<feature type="domain" description="GGDEF" evidence="5">
    <location>
        <begin position="516"/>
        <end position="649"/>
    </location>
</feature>
<dbReference type="RefSeq" id="WP_120353764.1">
    <property type="nucleotide sequence ID" value="NZ_RAQO01000004.1"/>
</dbReference>
<dbReference type="Gene3D" id="6.10.340.10">
    <property type="match status" value="1"/>
</dbReference>
<proteinExistence type="predicted"/>
<feature type="domain" description="PAS" evidence="4">
    <location>
        <begin position="361"/>
        <end position="422"/>
    </location>
</feature>
<protein>
    <submittedName>
        <fullName evidence="6">Diguanylate cyclase</fullName>
    </submittedName>
</protein>
<keyword evidence="3" id="KW-0812">Transmembrane</keyword>
<dbReference type="AlphaFoldDB" id="A0A420EGC5"/>
<dbReference type="InterPro" id="IPR033417">
    <property type="entry name" value="CHASE8"/>
</dbReference>
<feature type="coiled-coil region" evidence="2">
    <location>
        <begin position="227"/>
        <end position="261"/>
    </location>
</feature>
<dbReference type="PROSITE" id="PS50887">
    <property type="entry name" value="GGDEF"/>
    <property type="match status" value="1"/>
</dbReference>
<keyword evidence="2" id="KW-0175">Coiled coil</keyword>
<dbReference type="EMBL" id="RAQO01000004">
    <property type="protein sequence ID" value="RKF19759.1"/>
    <property type="molecule type" value="Genomic_DNA"/>
</dbReference>
<dbReference type="InterPro" id="IPR013767">
    <property type="entry name" value="PAS_fold"/>
</dbReference>
<dbReference type="OrthoDB" id="766410at2"/>
<dbReference type="SUPFAM" id="SSF55785">
    <property type="entry name" value="PYP-like sensor domain (PAS domain)"/>
    <property type="match status" value="2"/>
</dbReference>
<name>A0A420EGC5_9ALTE</name>
<keyword evidence="3" id="KW-1133">Transmembrane helix</keyword>
<dbReference type="NCBIfam" id="TIGR00229">
    <property type="entry name" value="sensory_box"/>
    <property type="match status" value="2"/>
</dbReference>
<feature type="domain" description="PAS" evidence="4">
    <location>
        <begin position="247"/>
        <end position="293"/>
    </location>
</feature>
<evidence type="ECO:0000313" key="6">
    <source>
        <dbReference type="EMBL" id="RKF19759.1"/>
    </source>
</evidence>
<dbReference type="NCBIfam" id="TIGR00254">
    <property type="entry name" value="GGDEF"/>
    <property type="match status" value="1"/>
</dbReference>
<dbReference type="FunFam" id="3.30.70.270:FF:000001">
    <property type="entry name" value="Diguanylate cyclase domain protein"/>
    <property type="match status" value="1"/>
</dbReference>
<dbReference type="SUPFAM" id="SSF55073">
    <property type="entry name" value="Nucleotide cyclase"/>
    <property type="match status" value="1"/>
</dbReference>
<dbReference type="Pfam" id="PF00989">
    <property type="entry name" value="PAS"/>
    <property type="match status" value="1"/>
</dbReference>
<dbReference type="InterPro" id="IPR043128">
    <property type="entry name" value="Rev_trsase/Diguanyl_cyclase"/>
</dbReference>
<keyword evidence="3" id="KW-0472">Membrane</keyword>
<dbReference type="Pfam" id="PF17152">
    <property type="entry name" value="CHASE8"/>
    <property type="match status" value="1"/>
</dbReference>
<dbReference type="InterPro" id="IPR029787">
    <property type="entry name" value="Nucleotide_cyclase"/>
</dbReference>
<evidence type="ECO:0000259" key="4">
    <source>
        <dbReference type="PROSITE" id="PS50112"/>
    </source>
</evidence>
<dbReference type="Proteomes" id="UP000286482">
    <property type="component" value="Unassembled WGS sequence"/>
</dbReference>
<dbReference type="Pfam" id="PF00990">
    <property type="entry name" value="GGDEF"/>
    <property type="match status" value="1"/>
</dbReference>
<feature type="transmembrane region" description="Helical" evidence="3">
    <location>
        <begin position="12"/>
        <end position="29"/>
    </location>
</feature>
<reference evidence="6 7" key="1">
    <citation type="submission" date="2018-09" db="EMBL/GenBank/DDBJ databases">
        <authorList>
            <person name="Wang Z."/>
        </authorList>
    </citation>
    <scope>NUCLEOTIDE SEQUENCE [LARGE SCALE GENOMIC DNA]</scope>
    <source>
        <strain evidence="6 7">ALS 81</strain>
    </source>
</reference>
<dbReference type="PROSITE" id="PS50112">
    <property type="entry name" value="PAS"/>
    <property type="match status" value="2"/>
</dbReference>
<dbReference type="GO" id="GO:0003824">
    <property type="term" value="F:catalytic activity"/>
    <property type="evidence" value="ECO:0007669"/>
    <property type="project" value="UniProtKB-ARBA"/>
</dbReference>
<dbReference type="Pfam" id="PF13426">
    <property type="entry name" value="PAS_9"/>
    <property type="match status" value="1"/>
</dbReference>
<comment type="cofactor">
    <cofactor evidence="1">
        <name>Mg(2+)</name>
        <dbReference type="ChEBI" id="CHEBI:18420"/>
    </cofactor>
</comment>
<evidence type="ECO:0000313" key="7">
    <source>
        <dbReference type="Proteomes" id="UP000286482"/>
    </source>
</evidence>